<feature type="binding site" evidence="3">
    <location>
        <position position="81"/>
    </location>
    <ligand>
        <name>Zn(2+)</name>
        <dbReference type="ChEBI" id="CHEBI:29105"/>
    </ligand>
</feature>
<dbReference type="EC" id="2.1.1.10" evidence="5"/>
<keyword evidence="3" id="KW-0862">Zinc</keyword>
<evidence type="ECO:0000256" key="3">
    <source>
        <dbReference type="PROSITE-ProRule" id="PRU00333"/>
    </source>
</evidence>
<evidence type="ECO:0000256" key="2">
    <source>
        <dbReference type="ARBA" id="ARBA00022679"/>
    </source>
</evidence>
<comment type="cofactor">
    <cofactor evidence="3">
        <name>Zn(2+)</name>
        <dbReference type="ChEBI" id="CHEBI:29105"/>
    </cofactor>
</comment>
<organism evidence="5 6">
    <name type="scientific">Candidatus Electrothrix marina</name>
    <dbReference type="NCBI Taxonomy" id="1859130"/>
    <lineage>
        <taxon>Bacteria</taxon>
        <taxon>Pseudomonadati</taxon>
        <taxon>Thermodesulfobacteriota</taxon>
        <taxon>Desulfobulbia</taxon>
        <taxon>Desulfobulbales</taxon>
        <taxon>Desulfobulbaceae</taxon>
        <taxon>Candidatus Electrothrix</taxon>
    </lineage>
</organism>
<dbReference type="GO" id="GO:0005829">
    <property type="term" value="C:cytosol"/>
    <property type="evidence" value="ECO:0007669"/>
    <property type="project" value="TreeGrafter"/>
</dbReference>
<comment type="caution">
    <text evidence="5">The sequence shown here is derived from an EMBL/GenBank/DDBJ whole genome shotgun (WGS) entry which is preliminary data.</text>
</comment>
<keyword evidence="6" id="KW-1185">Reference proteome</keyword>
<dbReference type="GO" id="GO:0032259">
    <property type="term" value="P:methylation"/>
    <property type="evidence" value="ECO:0007669"/>
    <property type="project" value="UniProtKB-KW"/>
</dbReference>
<accession>A0A444J9Y4</accession>
<evidence type="ECO:0000313" key="5">
    <source>
        <dbReference type="EMBL" id="RWX49893.1"/>
    </source>
</evidence>
<feature type="non-terminal residue" evidence="5">
    <location>
        <position position="155"/>
    </location>
</feature>
<dbReference type="GO" id="GO:0046872">
    <property type="term" value="F:metal ion binding"/>
    <property type="evidence" value="ECO:0007669"/>
    <property type="project" value="UniProtKB-KW"/>
</dbReference>
<dbReference type="AlphaFoldDB" id="A0A444J9Y4"/>
<dbReference type="SUPFAM" id="SSF82282">
    <property type="entry name" value="Homocysteine S-methyltransferase"/>
    <property type="match status" value="1"/>
</dbReference>
<name>A0A444J9Y4_9BACT</name>
<evidence type="ECO:0000313" key="6">
    <source>
        <dbReference type="Proteomes" id="UP000288892"/>
    </source>
</evidence>
<dbReference type="PANTHER" id="PTHR45833:SF2">
    <property type="entry name" value="BIFUNCTIONAL HOMOCYSTEINE S-METHYLTRANSFERASE_5,10-METHYLENETETRAHYDROFOLATE REDUCTASE"/>
    <property type="match status" value="1"/>
</dbReference>
<dbReference type="Proteomes" id="UP000288892">
    <property type="component" value="Unassembled WGS sequence"/>
</dbReference>
<keyword evidence="2 3" id="KW-0808">Transferase</keyword>
<dbReference type="EMBL" id="MTKS01000439">
    <property type="protein sequence ID" value="RWX49893.1"/>
    <property type="molecule type" value="Genomic_DNA"/>
</dbReference>
<gene>
    <name evidence="5" type="ORF">VU01_14393</name>
</gene>
<feature type="binding site" evidence="3">
    <location>
        <position position="80"/>
    </location>
    <ligand>
        <name>Zn(2+)</name>
        <dbReference type="ChEBI" id="CHEBI:29105"/>
    </ligand>
</feature>
<dbReference type="Pfam" id="PF02574">
    <property type="entry name" value="S-methyl_trans"/>
    <property type="match status" value="1"/>
</dbReference>
<dbReference type="InterPro" id="IPR036589">
    <property type="entry name" value="HCY_dom_sf"/>
</dbReference>
<keyword evidence="3" id="KW-0479">Metal-binding</keyword>
<keyword evidence="1 3" id="KW-0489">Methyltransferase</keyword>
<proteinExistence type="predicted"/>
<feature type="domain" description="Hcy-binding" evidence="4">
    <location>
        <begin position="1"/>
        <end position="95"/>
    </location>
</feature>
<dbReference type="PANTHER" id="PTHR45833">
    <property type="entry name" value="METHIONINE SYNTHASE"/>
    <property type="match status" value="1"/>
</dbReference>
<reference evidence="5 6" key="1">
    <citation type="submission" date="2017-01" db="EMBL/GenBank/DDBJ databases">
        <title>The cable genome- insights into the physiology and evolution of filamentous bacteria capable of sulfide oxidation via long distance electron transfer.</title>
        <authorList>
            <person name="Schreiber L."/>
            <person name="Bjerg J.T."/>
            <person name="Boggild A."/>
            <person name="Van De Vossenberg J."/>
            <person name="Meysman F."/>
            <person name="Nielsen L.P."/>
            <person name="Schramm A."/>
            <person name="Kjeldsen K.U."/>
        </authorList>
    </citation>
    <scope>NUCLEOTIDE SEQUENCE [LARGE SCALE GENOMIC DNA]</scope>
    <source>
        <strain evidence="5">A5</strain>
    </source>
</reference>
<feature type="binding site" evidence="3">
    <location>
        <position position="13"/>
    </location>
    <ligand>
        <name>Zn(2+)</name>
        <dbReference type="ChEBI" id="CHEBI:29105"/>
    </ligand>
</feature>
<protein>
    <submittedName>
        <fullName evidence="5">Homocysteine S-methyltransferase</fullName>
        <ecNumber evidence="5">2.1.1.10</ecNumber>
    </submittedName>
</protein>
<evidence type="ECO:0000259" key="4">
    <source>
        <dbReference type="PROSITE" id="PS50970"/>
    </source>
</evidence>
<dbReference type="PROSITE" id="PS50970">
    <property type="entry name" value="HCY"/>
    <property type="match status" value="1"/>
</dbReference>
<sequence>MNMAGAAMVGTNCGRGIDAMVSAVGRMSILAGEGIPLSAFPNAGMPEMDGQRMIYPAQPGYMATRAREMIRNGVHLIGGCCGTAPAHIKEFRSALKIKPVRVRAGDVEIREEVPEDIIPEPRNGGFLESLQPGRLPIIAELDPPTHLDAEPVLAG</sequence>
<dbReference type="InterPro" id="IPR050554">
    <property type="entry name" value="Met_Synthase/Corrinoid"/>
</dbReference>
<dbReference type="GO" id="GO:0008705">
    <property type="term" value="F:methionine synthase activity"/>
    <property type="evidence" value="ECO:0007669"/>
    <property type="project" value="TreeGrafter"/>
</dbReference>
<evidence type="ECO:0000256" key="1">
    <source>
        <dbReference type="ARBA" id="ARBA00022603"/>
    </source>
</evidence>
<dbReference type="InterPro" id="IPR003726">
    <property type="entry name" value="HCY_dom"/>
</dbReference>
<dbReference type="Gene3D" id="3.20.20.330">
    <property type="entry name" value="Homocysteine-binding-like domain"/>
    <property type="match status" value="1"/>
</dbReference>